<dbReference type="Proteomes" id="UP001418222">
    <property type="component" value="Unassembled WGS sequence"/>
</dbReference>
<evidence type="ECO:0000313" key="2">
    <source>
        <dbReference type="Proteomes" id="UP001418222"/>
    </source>
</evidence>
<gene>
    <name evidence="1" type="ORF">KSP39_PZI019029</name>
</gene>
<name>A0AAP0B2H5_9ASPA</name>
<sequence length="114" mass="13078">MKQRLETLKEMIRCRISYILPFGSLDMICIVRDSGYMDEISRVVCAENFTKANPNYVLCIFISHASESVAACKVDMLPPTAELHREKIYFLMPTSEEKAQSLPSTTSLKRREQI</sequence>
<organism evidence="1 2">
    <name type="scientific">Platanthera zijinensis</name>
    <dbReference type="NCBI Taxonomy" id="2320716"/>
    <lineage>
        <taxon>Eukaryota</taxon>
        <taxon>Viridiplantae</taxon>
        <taxon>Streptophyta</taxon>
        <taxon>Embryophyta</taxon>
        <taxon>Tracheophyta</taxon>
        <taxon>Spermatophyta</taxon>
        <taxon>Magnoliopsida</taxon>
        <taxon>Liliopsida</taxon>
        <taxon>Asparagales</taxon>
        <taxon>Orchidaceae</taxon>
        <taxon>Orchidoideae</taxon>
        <taxon>Orchideae</taxon>
        <taxon>Orchidinae</taxon>
        <taxon>Platanthera</taxon>
    </lineage>
</organism>
<protein>
    <submittedName>
        <fullName evidence="1">Uncharacterized protein</fullName>
    </submittedName>
</protein>
<proteinExistence type="predicted"/>
<dbReference type="AlphaFoldDB" id="A0AAP0B2H5"/>
<comment type="caution">
    <text evidence="1">The sequence shown here is derived from an EMBL/GenBank/DDBJ whole genome shotgun (WGS) entry which is preliminary data.</text>
</comment>
<dbReference type="InterPro" id="IPR025322">
    <property type="entry name" value="PADRE_dom"/>
</dbReference>
<reference evidence="1 2" key="1">
    <citation type="journal article" date="2022" name="Nat. Plants">
        <title>Genomes of leafy and leafless Platanthera orchids illuminate the evolution of mycoheterotrophy.</title>
        <authorList>
            <person name="Li M.H."/>
            <person name="Liu K.W."/>
            <person name="Li Z."/>
            <person name="Lu H.C."/>
            <person name="Ye Q.L."/>
            <person name="Zhang D."/>
            <person name="Wang J.Y."/>
            <person name="Li Y.F."/>
            <person name="Zhong Z.M."/>
            <person name="Liu X."/>
            <person name="Yu X."/>
            <person name="Liu D.K."/>
            <person name="Tu X.D."/>
            <person name="Liu B."/>
            <person name="Hao Y."/>
            <person name="Liao X.Y."/>
            <person name="Jiang Y.T."/>
            <person name="Sun W.H."/>
            <person name="Chen J."/>
            <person name="Chen Y.Q."/>
            <person name="Ai Y."/>
            <person name="Zhai J.W."/>
            <person name="Wu S.S."/>
            <person name="Zhou Z."/>
            <person name="Hsiao Y.Y."/>
            <person name="Wu W.L."/>
            <person name="Chen Y.Y."/>
            <person name="Lin Y.F."/>
            <person name="Hsu J.L."/>
            <person name="Li C.Y."/>
            <person name="Wang Z.W."/>
            <person name="Zhao X."/>
            <person name="Zhong W.Y."/>
            <person name="Ma X.K."/>
            <person name="Ma L."/>
            <person name="Huang J."/>
            <person name="Chen G.Z."/>
            <person name="Huang M.Z."/>
            <person name="Huang L."/>
            <person name="Peng D.H."/>
            <person name="Luo Y.B."/>
            <person name="Zou S.Q."/>
            <person name="Chen S.P."/>
            <person name="Lan S."/>
            <person name="Tsai W.C."/>
            <person name="Van de Peer Y."/>
            <person name="Liu Z.J."/>
        </authorList>
    </citation>
    <scope>NUCLEOTIDE SEQUENCE [LARGE SCALE GENOMIC DNA]</scope>
    <source>
        <strain evidence="1">Lor287</strain>
    </source>
</reference>
<dbReference type="EMBL" id="JBBWWQ010000016">
    <property type="protein sequence ID" value="KAK8925684.1"/>
    <property type="molecule type" value="Genomic_DNA"/>
</dbReference>
<dbReference type="Pfam" id="PF14009">
    <property type="entry name" value="PADRE"/>
    <property type="match status" value="1"/>
</dbReference>
<accession>A0AAP0B2H5</accession>
<evidence type="ECO:0000313" key="1">
    <source>
        <dbReference type="EMBL" id="KAK8925684.1"/>
    </source>
</evidence>
<keyword evidence="2" id="KW-1185">Reference proteome</keyword>